<dbReference type="Pfam" id="PF03993">
    <property type="entry name" value="DUF349"/>
    <property type="match status" value="3"/>
</dbReference>
<evidence type="ECO:0000313" key="4">
    <source>
        <dbReference type="Proteomes" id="UP000586119"/>
    </source>
</evidence>
<keyword evidence="4" id="KW-1185">Reference proteome</keyword>
<dbReference type="RefSeq" id="WP_179930013.1">
    <property type="nucleotide sequence ID" value="NZ_JACCDF010000005.1"/>
</dbReference>
<dbReference type="EMBL" id="JACCDF010000005">
    <property type="protein sequence ID" value="NYS60686.1"/>
    <property type="molecule type" value="Genomic_DNA"/>
</dbReference>
<feature type="region of interest" description="Disordered" evidence="2">
    <location>
        <begin position="256"/>
        <end position="280"/>
    </location>
</feature>
<feature type="compositionally biased region" description="Low complexity" evidence="2">
    <location>
        <begin position="264"/>
        <end position="273"/>
    </location>
</feature>
<name>A0A7Z0LKK0_9GAMM</name>
<evidence type="ECO:0000256" key="2">
    <source>
        <dbReference type="SAM" id="MobiDB-lite"/>
    </source>
</evidence>
<keyword evidence="1" id="KW-0175">Coiled coil</keyword>
<comment type="caution">
    <text evidence="3">The sequence shown here is derived from an EMBL/GenBank/DDBJ whole genome shotgun (WGS) entry which is preliminary data.</text>
</comment>
<dbReference type="AlphaFoldDB" id="A0A7Z0LKK0"/>
<protein>
    <submittedName>
        <fullName evidence="3">DUF349 domain-containing protein</fullName>
    </submittedName>
</protein>
<accession>A0A7Z0LKK0</accession>
<dbReference type="InterPro" id="IPR007139">
    <property type="entry name" value="DUF349"/>
</dbReference>
<evidence type="ECO:0000256" key="1">
    <source>
        <dbReference type="SAM" id="Coils"/>
    </source>
</evidence>
<organism evidence="3 4">
    <name type="scientific">Vreelandella salicampi</name>
    <dbReference type="NCBI Taxonomy" id="1449798"/>
    <lineage>
        <taxon>Bacteria</taxon>
        <taxon>Pseudomonadati</taxon>
        <taxon>Pseudomonadota</taxon>
        <taxon>Gammaproteobacteria</taxon>
        <taxon>Oceanospirillales</taxon>
        <taxon>Halomonadaceae</taxon>
        <taxon>Vreelandella</taxon>
    </lineage>
</organism>
<reference evidence="3 4" key="1">
    <citation type="journal article" date="2015" name="Int. J. Syst. Evol. Microbiol.">
        <title>Halomonas salicampi sp. nov., a halotolerant and alkalitolerant bacterium isolated from a saltern soil.</title>
        <authorList>
            <person name="Lee J.C."/>
            <person name="Kim Y.S."/>
            <person name="Yun B.S."/>
            <person name="Whang K.S."/>
        </authorList>
    </citation>
    <scope>NUCLEOTIDE SEQUENCE [LARGE SCALE GENOMIC DNA]</scope>
    <source>
        <strain evidence="3 4">BH103</strain>
    </source>
</reference>
<proteinExistence type="predicted"/>
<gene>
    <name evidence="3" type="ORF">HZS81_07905</name>
</gene>
<feature type="coiled-coil region" evidence="1">
    <location>
        <begin position="883"/>
        <end position="910"/>
    </location>
</feature>
<evidence type="ECO:0000313" key="3">
    <source>
        <dbReference type="EMBL" id="NYS60686.1"/>
    </source>
</evidence>
<dbReference type="Proteomes" id="UP000586119">
    <property type="component" value="Unassembled WGS sequence"/>
</dbReference>
<sequence>MHGLLRRLFAPRWQHPDPEVRRQALSRLDPTKPEQYQTLKTLANDDQADIRLEALVALDDLDGLIAAYPQHRDIEAWFNAILARLCGQAGQHDLAERQAKLGELDDSRLLNAVALGGDNLDLRLSALEQLSTEDDFIHQACHNAVVAVRHRAAEQVESEAGLKRLLKESRRDRQVLRLARERLNRLKADAEWGEKQHERREVLLNALEQHAKSPWEPFYAGRFRHLQREWEQLEKPPTAEQDARYQQAVMACRKTLHDHETQEQARQQRQQQQEDAEATREQLLEGLEESLDGLQHGESINHQDIDSLRAQHRLLAQRWQTLSDTHLPSDASSERYHRAMQRYEEISAAWERWLAEQPAIEDALNDADYAGLAAHVSACRWPDKLVAPMLLQRAQAALNAHQEESTAAAPTPATLETLNQELDAFEHLLERGAFKSASRQHQRIKPQVEALSGKQAKPLISRLKHLGARLAELRDWRGFVAGPKREQLCESIEALADDSHLDDAALDRRHRQLVKEWKSLGDAATNRELSARFRAASDRIHERLAPWRERLTQQRQENLAARQALCEQLEALLEQPSADADPDVLREIRDKARHQWRHYSPVPREHAESIGRRFGRVRHRLQALIDERAHVIAERKRELVEQARALVDASDTPISTRTQQAKHLQQQWRQLGRAPKGEEQALWKAFRHACDQVFAQRDAQQSERVAHQQQQLDAMQALIERMDAWQPNSPDDAATLEAFLREAEALEPLPRSRRSDGMQKRLSGIVRARRERLNRVDIVAKVTQWQDILPLVNAHLAADQQALDNPDAITPVDADASLNAPMPAAFIPAHETRNALRTNATTFDATQQEAIREELARLRVHLSLLALGRVRQSDEPLRLAIQVERLNDGLQQSRSRAEELEAILTALLALGPMPETLWNAEVGELDDLLSQLSRLPPP</sequence>